<dbReference type="EMBL" id="CACVBM020000111">
    <property type="protein sequence ID" value="CAA7014436.1"/>
    <property type="molecule type" value="Genomic_DNA"/>
</dbReference>
<keyword evidence="2" id="KW-1185">Reference proteome</keyword>
<evidence type="ECO:0008006" key="3">
    <source>
        <dbReference type="Google" id="ProtNLM"/>
    </source>
</evidence>
<sequence length="99" mass="11043">MGESDSDKYKVGDIHNRSWAVLKGTWSSTWRSIAAGVWDVIRPGHGWVLGNGRNISFWTDKWLMGQSLLDSATAVIPEALVSMKAYDLGLTEWDGTCRE</sequence>
<accession>A0A6D2HI40</accession>
<evidence type="ECO:0000313" key="2">
    <source>
        <dbReference type="Proteomes" id="UP000467841"/>
    </source>
</evidence>
<dbReference type="Proteomes" id="UP000467841">
    <property type="component" value="Unassembled WGS sequence"/>
</dbReference>
<proteinExistence type="predicted"/>
<comment type="caution">
    <text evidence="1">The sequence shown here is derived from an EMBL/GenBank/DDBJ whole genome shotgun (WGS) entry which is preliminary data.</text>
</comment>
<name>A0A6D2HI40_9BRAS</name>
<organism evidence="1 2">
    <name type="scientific">Microthlaspi erraticum</name>
    <dbReference type="NCBI Taxonomy" id="1685480"/>
    <lineage>
        <taxon>Eukaryota</taxon>
        <taxon>Viridiplantae</taxon>
        <taxon>Streptophyta</taxon>
        <taxon>Embryophyta</taxon>
        <taxon>Tracheophyta</taxon>
        <taxon>Spermatophyta</taxon>
        <taxon>Magnoliopsida</taxon>
        <taxon>eudicotyledons</taxon>
        <taxon>Gunneridae</taxon>
        <taxon>Pentapetalae</taxon>
        <taxon>rosids</taxon>
        <taxon>malvids</taxon>
        <taxon>Brassicales</taxon>
        <taxon>Brassicaceae</taxon>
        <taxon>Coluteocarpeae</taxon>
        <taxon>Microthlaspi</taxon>
    </lineage>
</organism>
<reference evidence="1" key="1">
    <citation type="submission" date="2020-01" db="EMBL/GenBank/DDBJ databases">
        <authorList>
            <person name="Mishra B."/>
        </authorList>
    </citation>
    <scope>NUCLEOTIDE SEQUENCE [LARGE SCALE GENOMIC DNA]</scope>
</reference>
<dbReference type="AlphaFoldDB" id="A0A6D2HI40"/>
<gene>
    <name evidence="1" type="ORF">MERR_LOCUS1670</name>
</gene>
<evidence type="ECO:0000313" key="1">
    <source>
        <dbReference type="EMBL" id="CAA7014436.1"/>
    </source>
</evidence>
<protein>
    <recommendedName>
        <fullName evidence="3">Reverse transcriptase zinc-binding domain-containing protein</fullName>
    </recommendedName>
</protein>